<dbReference type="PANTHER" id="PTHR43579">
    <property type="match status" value="1"/>
</dbReference>
<evidence type="ECO:0000256" key="2">
    <source>
        <dbReference type="ARBA" id="ARBA00022670"/>
    </source>
</evidence>
<dbReference type="InterPro" id="IPR001570">
    <property type="entry name" value="Peptidase_M4_C_domain"/>
</dbReference>
<keyword evidence="2 8" id="KW-0645">Protease</keyword>
<feature type="active site" evidence="7">
    <location>
        <position position="167"/>
    </location>
</feature>
<feature type="active site" description="Proton donor" evidence="7">
    <location>
        <position position="268"/>
    </location>
</feature>
<evidence type="ECO:0000256" key="6">
    <source>
        <dbReference type="ARBA" id="ARBA00023049"/>
    </source>
</evidence>
<dbReference type="GO" id="GO:0006508">
    <property type="term" value="P:proteolysis"/>
    <property type="evidence" value="ECO:0007669"/>
    <property type="project" value="UniProtKB-KW"/>
</dbReference>
<dbReference type="PANTHER" id="PTHR43579:SF1">
    <property type="entry name" value="NEUTRAL METALLOPROTEINASE"/>
    <property type="match status" value="1"/>
</dbReference>
<evidence type="ECO:0000256" key="3">
    <source>
        <dbReference type="ARBA" id="ARBA00022723"/>
    </source>
</evidence>
<gene>
    <name evidence="11" type="ORF">MPLG2_0140</name>
</gene>
<evidence type="ECO:0000259" key="9">
    <source>
        <dbReference type="Pfam" id="PF01447"/>
    </source>
</evidence>
<feature type="domain" description="Peptidase M4" evidence="9">
    <location>
        <begin position="75"/>
        <end position="174"/>
    </location>
</feature>
<accession>A0A2N9JCM7</accession>
<dbReference type="EMBL" id="LT985188">
    <property type="protein sequence ID" value="SPD85176.1"/>
    <property type="molecule type" value="Genomic_DNA"/>
</dbReference>
<proteinExistence type="inferred from homology"/>
<dbReference type="InterPro" id="IPR027268">
    <property type="entry name" value="Peptidase_M4/M1_CTD_sf"/>
</dbReference>
<dbReference type="AlphaFoldDB" id="A0A2N9JCM7"/>
<dbReference type="SUPFAM" id="SSF55486">
    <property type="entry name" value="Metalloproteases ('zincins'), catalytic domain"/>
    <property type="match status" value="1"/>
</dbReference>
<dbReference type="Gene3D" id="3.10.170.10">
    <property type="match status" value="1"/>
</dbReference>
<comment type="subcellular location">
    <subcellularLocation>
        <location evidence="8">Secreted</location>
    </subcellularLocation>
</comment>
<evidence type="ECO:0000256" key="5">
    <source>
        <dbReference type="ARBA" id="ARBA00022833"/>
    </source>
</evidence>
<name>A0A2N9JCM7_9ACTN</name>
<comment type="similarity">
    <text evidence="1 8">Belongs to the peptidase M4 family.</text>
</comment>
<dbReference type="GO" id="GO:0046872">
    <property type="term" value="F:metal ion binding"/>
    <property type="evidence" value="ECO:0007669"/>
    <property type="project" value="UniProtKB-UniRule"/>
</dbReference>
<evidence type="ECO:0000313" key="11">
    <source>
        <dbReference type="EMBL" id="SPD85176.1"/>
    </source>
</evidence>
<dbReference type="InterPro" id="IPR049457">
    <property type="entry name" value="Emfourin"/>
</dbReference>
<dbReference type="Gene3D" id="1.10.390.10">
    <property type="entry name" value="Neutral Protease Domain 2"/>
    <property type="match status" value="1"/>
</dbReference>
<dbReference type="CDD" id="cd09597">
    <property type="entry name" value="M4_TLP"/>
    <property type="match status" value="1"/>
</dbReference>
<keyword evidence="3" id="KW-0479">Metal-binding</keyword>
<evidence type="ECO:0000256" key="7">
    <source>
        <dbReference type="PIRSR" id="PIRSR623612-1"/>
    </source>
</evidence>
<sequence length="456" mass="48505">MTHPRHTIIPPYLLRHLAESADDSVAARAESTLRVDQTFRSDRRAVAAQATFRPTAITVAAAPNREISTAKNARRLPGTVVRREGEAATGDAAADEAYDGFGATWALFHDVYGRNSIDGAGMTLAGTVHYDKGYDNAFWNGERMVFGDGDGEIFGRFTASLEVIGHELTHGVTESTAGLIYQGQPGALNEHVSDVFGVLVKQHSLGQDATTADWLVGADLLLPGVAGVAIRSMISPGTAYDDPRLGKDPQPDHMSDFVTTSDDNGGVHINSGIPNRAFALAARAIGGQAWTAAGQIWFDVLTGADITARTDFATFARLTVAAAAARFGSDSAQHDAVRDGWVTVGVQLDAQVDAAPSEPPAGADAELLLRRTGGLAGLVKERRTTLDELPAKDAKRWSKLLTSDTLQSLSGGNPAVDGFCYRVACEALSVDVTVPEQQLSESQRNLFKRTLHQGDQ</sequence>
<keyword evidence="6 8" id="KW-0482">Metalloprotease</keyword>
<evidence type="ECO:0000256" key="8">
    <source>
        <dbReference type="RuleBase" id="RU366073"/>
    </source>
</evidence>
<dbReference type="InterPro" id="IPR023612">
    <property type="entry name" value="Peptidase_M4"/>
</dbReference>
<keyword evidence="4 8" id="KW-0378">Hydrolase</keyword>
<dbReference type="KEGG" id="mgg:MPLG2_0140"/>
<evidence type="ECO:0000313" key="12">
    <source>
        <dbReference type="Proteomes" id="UP000238164"/>
    </source>
</evidence>
<dbReference type="Pfam" id="PF20242">
    <property type="entry name" value="Emfourin"/>
    <property type="match status" value="1"/>
</dbReference>
<organism evidence="11 12">
    <name type="scientific">Micropruina glycogenica</name>
    <dbReference type="NCBI Taxonomy" id="75385"/>
    <lineage>
        <taxon>Bacteria</taxon>
        <taxon>Bacillati</taxon>
        <taxon>Actinomycetota</taxon>
        <taxon>Actinomycetes</taxon>
        <taxon>Propionibacteriales</taxon>
        <taxon>Nocardioidaceae</taxon>
        <taxon>Micropruina</taxon>
    </lineage>
</organism>
<keyword evidence="5 8" id="KW-0862">Zinc</keyword>
<comment type="function">
    <text evidence="8">Extracellular zinc metalloprotease.</text>
</comment>
<keyword evidence="8" id="KW-0964">Secreted</keyword>
<evidence type="ECO:0000256" key="4">
    <source>
        <dbReference type="ARBA" id="ARBA00022801"/>
    </source>
</evidence>
<dbReference type="RefSeq" id="WP_105184480.1">
    <property type="nucleotide sequence ID" value="NZ_BAAAGO010000016.1"/>
</dbReference>
<feature type="domain" description="Peptidase M4 C-terminal" evidence="10">
    <location>
        <begin position="177"/>
        <end position="346"/>
    </location>
</feature>
<comment type="cofactor">
    <cofactor evidence="8">
        <name>Zn(2+)</name>
        <dbReference type="ChEBI" id="CHEBI:29105"/>
    </cofactor>
</comment>
<evidence type="ECO:0000259" key="10">
    <source>
        <dbReference type="Pfam" id="PF02868"/>
    </source>
</evidence>
<dbReference type="Pfam" id="PF01447">
    <property type="entry name" value="Peptidase_M4"/>
    <property type="match status" value="1"/>
</dbReference>
<dbReference type="InterPro" id="IPR013856">
    <property type="entry name" value="Peptidase_M4_domain"/>
</dbReference>
<dbReference type="Proteomes" id="UP000238164">
    <property type="component" value="Chromosome 1"/>
</dbReference>
<evidence type="ECO:0000256" key="1">
    <source>
        <dbReference type="ARBA" id="ARBA00009388"/>
    </source>
</evidence>
<keyword evidence="12" id="KW-1185">Reference proteome</keyword>
<dbReference type="GO" id="GO:0005576">
    <property type="term" value="C:extracellular region"/>
    <property type="evidence" value="ECO:0007669"/>
    <property type="project" value="UniProtKB-SubCell"/>
</dbReference>
<reference evidence="11 12" key="1">
    <citation type="submission" date="2018-02" db="EMBL/GenBank/DDBJ databases">
        <authorList>
            <person name="Cohen D.B."/>
            <person name="Kent A.D."/>
        </authorList>
    </citation>
    <scope>NUCLEOTIDE SEQUENCE [LARGE SCALE GENOMIC DNA]</scope>
    <source>
        <strain evidence="11">1</strain>
    </source>
</reference>
<dbReference type="Pfam" id="PF02868">
    <property type="entry name" value="Peptidase_M4_C"/>
    <property type="match status" value="1"/>
</dbReference>
<dbReference type="PRINTS" id="PR00730">
    <property type="entry name" value="THERMOLYSIN"/>
</dbReference>
<dbReference type="EC" id="3.4.24.-" evidence="8"/>
<protein>
    <recommendedName>
        <fullName evidence="8">Neutral metalloproteinase</fullName>
        <ecNumber evidence="8">3.4.24.-</ecNumber>
    </recommendedName>
</protein>
<dbReference type="OrthoDB" id="291295at2"/>
<dbReference type="InterPro" id="IPR052759">
    <property type="entry name" value="Metalloprotease_M4"/>
</dbReference>
<dbReference type="GO" id="GO:0004222">
    <property type="term" value="F:metalloendopeptidase activity"/>
    <property type="evidence" value="ECO:0007669"/>
    <property type="project" value="UniProtKB-UniRule"/>
</dbReference>